<feature type="domain" description="BACON" evidence="4">
    <location>
        <begin position="435"/>
        <end position="511"/>
    </location>
</feature>
<dbReference type="AlphaFoldDB" id="A0A0F3GT42"/>
<keyword evidence="1" id="KW-0732">Signal</keyword>
<feature type="domain" description="BACON" evidence="4">
    <location>
        <begin position="608"/>
        <end position="685"/>
    </location>
</feature>
<gene>
    <name evidence="5" type="ORF">MBAV_002780</name>
</gene>
<sequence>MLKRSYWLALFVCCMVLVNIGVAQASLTDGLVAYYPFNGNANDESGNGNSGSVYGATLTTDRFGNANKAYVFNGTTDYIGIANGPSFIMSSAITLTAWVKYQAEGTIITHGGQCPDGASPFKGYQFILRATKTGNIDMTAIGGSGNFTDPMNQITSDNIIFNDGYYHLVVVTFNSGNMAVYIDGKKDTAKTIYYDSGSGYRQTVPSTLFTTLAVSTDVVTVGTGYAYCDYVFHMEEFFKGSLDDIRIYNRALSDTDVQQLYNEGSTYTLTYTKSGTGSGTVSDGADTWNAAATKTYNAGSSVTLTATANSGSTFAGWSGDCTGSSSTCTVTMSAAKNVTATFNQSCSYTIAPTSKGFPSSGGNDSISVTANTGCTWTASSSVAWITINAGSSGSGNGSVSYTVAANTATTQRTGTMMIAGQTFTVTQDGITCTYTLTPTSKNFQSSGGTDSVSVTANTGCTWMASSNANWITINAGNSGSGNGSVSYTVAANTATTQRTGSMTIAGQTFTVTQDGITCSYSITPTSKNFSSTGGTDSVGVTANTGCAWTASSSASWITITSGSSGSSNGTVSYNVAANTATTQRTGTMTIAGQTFTVTQDAAVSCTFALSPTSKQFQSSGGSGSVNITTTSDCNWTAVSNANWITITSNTSGSGNATVNYSVAENTSAARTGTMTIGGQTFTVTQSGPDCSTGMSIN</sequence>
<keyword evidence="6" id="KW-1185">Reference proteome</keyword>
<feature type="domain" description="BACON" evidence="4">
    <location>
        <begin position="349"/>
        <end position="424"/>
    </location>
</feature>
<dbReference type="Gene3D" id="2.60.40.10">
    <property type="entry name" value="Immunoglobulins"/>
    <property type="match status" value="4"/>
</dbReference>
<feature type="domain" description="BACON" evidence="2">
    <location>
        <begin position="547"/>
        <end position="600"/>
    </location>
</feature>
<feature type="non-terminal residue" evidence="5">
    <location>
        <position position="697"/>
    </location>
</feature>
<dbReference type="InterPro" id="IPR024361">
    <property type="entry name" value="BACON"/>
</dbReference>
<evidence type="ECO:0000313" key="6">
    <source>
        <dbReference type="Proteomes" id="UP000033423"/>
    </source>
</evidence>
<dbReference type="EMBL" id="LACI01001187">
    <property type="protein sequence ID" value="KJU85026.1"/>
    <property type="molecule type" value="Genomic_DNA"/>
</dbReference>
<dbReference type="Pfam" id="PF13385">
    <property type="entry name" value="Laminin_G_3"/>
    <property type="match status" value="1"/>
</dbReference>
<dbReference type="InterPro" id="IPR044060">
    <property type="entry name" value="Bacterial_rp_domain"/>
</dbReference>
<evidence type="ECO:0000256" key="1">
    <source>
        <dbReference type="SAM" id="SignalP"/>
    </source>
</evidence>
<feature type="signal peptide" evidence="1">
    <location>
        <begin position="1"/>
        <end position="25"/>
    </location>
</feature>
<accession>A0A0F3GT42</accession>
<protein>
    <submittedName>
        <fullName evidence="5">Uncharacterized protein</fullName>
    </submittedName>
</protein>
<evidence type="ECO:0000259" key="4">
    <source>
        <dbReference type="Pfam" id="PF19190"/>
    </source>
</evidence>
<dbReference type="SUPFAM" id="SSF49899">
    <property type="entry name" value="Concanavalin A-like lectins/glucanases"/>
    <property type="match status" value="1"/>
</dbReference>
<feature type="domain" description="Bacterial repeat" evidence="3">
    <location>
        <begin position="272"/>
        <end position="344"/>
    </location>
</feature>
<dbReference type="InterPro" id="IPR013783">
    <property type="entry name" value="Ig-like_fold"/>
</dbReference>
<evidence type="ECO:0000259" key="2">
    <source>
        <dbReference type="Pfam" id="PF13004"/>
    </source>
</evidence>
<reference evidence="5 6" key="1">
    <citation type="submission" date="2015-02" db="EMBL/GenBank/DDBJ databases">
        <title>Single-cell genomics of uncultivated deep-branching MTB reveals a conserved set of magnetosome genes.</title>
        <authorList>
            <person name="Kolinko S."/>
            <person name="Richter M."/>
            <person name="Glockner F.O."/>
            <person name="Brachmann A."/>
            <person name="Schuler D."/>
        </authorList>
    </citation>
    <scope>NUCLEOTIDE SEQUENCE [LARGE SCALE GENOMIC DNA]</scope>
    <source>
        <strain evidence="5">TM-1</strain>
    </source>
</reference>
<proteinExistence type="predicted"/>
<dbReference type="Gene3D" id="2.60.120.200">
    <property type="match status" value="1"/>
</dbReference>
<evidence type="ECO:0000259" key="3">
    <source>
        <dbReference type="Pfam" id="PF18998"/>
    </source>
</evidence>
<dbReference type="Pfam" id="PF18998">
    <property type="entry name" value="Flg_new_2"/>
    <property type="match status" value="1"/>
</dbReference>
<dbReference type="Proteomes" id="UP000033423">
    <property type="component" value="Unassembled WGS sequence"/>
</dbReference>
<dbReference type="CDD" id="cd14948">
    <property type="entry name" value="BACON"/>
    <property type="match status" value="4"/>
</dbReference>
<name>A0A0F3GT42_9BACT</name>
<comment type="caution">
    <text evidence="5">The sequence shown here is derived from an EMBL/GenBank/DDBJ whole genome shotgun (WGS) entry which is preliminary data.</text>
</comment>
<dbReference type="InterPro" id="IPR013320">
    <property type="entry name" value="ConA-like_dom_sf"/>
</dbReference>
<feature type="chain" id="PRO_5002461211" evidence="1">
    <location>
        <begin position="26"/>
        <end position="697"/>
    </location>
</feature>
<evidence type="ECO:0000313" key="5">
    <source>
        <dbReference type="EMBL" id="KJU85026.1"/>
    </source>
</evidence>
<dbReference type="Pfam" id="PF13004">
    <property type="entry name" value="BACON"/>
    <property type="match status" value="1"/>
</dbReference>
<organism evidence="5 6">
    <name type="scientific">Candidatus Magnetobacterium bavaricum</name>
    <dbReference type="NCBI Taxonomy" id="29290"/>
    <lineage>
        <taxon>Bacteria</taxon>
        <taxon>Pseudomonadati</taxon>
        <taxon>Nitrospirota</taxon>
        <taxon>Thermodesulfovibrionia</taxon>
        <taxon>Thermodesulfovibrionales</taxon>
        <taxon>Candidatus Magnetobacteriaceae</taxon>
        <taxon>Candidatus Magnetobacterium</taxon>
    </lineage>
</organism>
<dbReference type="Pfam" id="PF19190">
    <property type="entry name" value="BACON_2"/>
    <property type="match status" value="3"/>
</dbReference>